<dbReference type="InterPro" id="IPR013783">
    <property type="entry name" value="Ig-like_fold"/>
</dbReference>
<protein>
    <recommendedName>
        <fullName evidence="7">HYDIN/VesB/CFA65-like Ig-like domain-containing protein</fullName>
    </recommendedName>
</protein>
<dbReference type="PROSITE" id="PS00018">
    <property type="entry name" value="EF_HAND_1"/>
    <property type="match status" value="1"/>
</dbReference>
<evidence type="ECO:0000256" key="3">
    <source>
        <dbReference type="ARBA" id="ARBA00022490"/>
    </source>
</evidence>
<dbReference type="NCBIfam" id="NF012200">
    <property type="entry name" value="choice_anch_D"/>
    <property type="match status" value="4"/>
</dbReference>
<feature type="region of interest" description="Disordered" evidence="6">
    <location>
        <begin position="82"/>
        <end position="109"/>
    </location>
</feature>
<evidence type="ECO:0000256" key="2">
    <source>
        <dbReference type="ARBA" id="ARBA00004496"/>
    </source>
</evidence>
<gene>
    <name evidence="8" type="ORF">AVDCRST_MAG64-3493</name>
</gene>
<organism evidence="8">
    <name type="scientific">uncultured Phycisphaerae bacterium</name>
    <dbReference type="NCBI Taxonomy" id="904963"/>
    <lineage>
        <taxon>Bacteria</taxon>
        <taxon>Pseudomonadati</taxon>
        <taxon>Planctomycetota</taxon>
        <taxon>Phycisphaerae</taxon>
        <taxon>environmental samples</taxon>
    </lineage>
</organism>
<dbReference type="PANTHER" id="PTHR37833:SF1">
    <property type="entry name" value="SIGNAL PEPTIDE PROTEIN"/>
    <property type="match status" value="1"/>
</dbReference>
<dbReference type="AlphaFoldDB" id="A0A6J4PUA5"/>
<dbReference type="InterPro" id="IPR018247">
    <property type="entry name" value="EF_Hand_1_Ca_BS"/>
</dbReference>
<name>A0A6J4PUA5_9BACT</name>
<evidence type="ECO:0000256" key="1">
    <source>
        <dbReference type="ARBA" id="ARBA00004138"/>
    </source>
</evidence>
<feature type="domain" description="HYDIN/VesB/CFA65-like Ig-like" evidence="7">
    <location>
        <begin position="612"/>
        <end position="701"/>
    </location>
</feature>
<dbReference type="Gene3D" id="2.60.40.10">
    <property type="entry name" value="Immunoglobulins"/>
    <property type="match status" value="3"/>
</dbReference>
<dbReference type="EMBL" id="CADCUQ010000705">
    <property type="protein sequence ID" value="CAA9424099.1"/>
    <property type="molecule type" value="Genomic_DNA"/>
</dbReference>
<keyword evidence="3" id="KW-0963">Cytoplasm</keyword>
<dbReference type="InterPro" id="IPR053879">
    <property type="entry name" value="HYDIN_VesB_CFA65-like_Ig"/>
</dbReference>
<keyword evidence="5" id="KW-0966">Cell projection</keyword>
<proteinExistence type="predicted"/>
<evidence type="ECO:0000313" key="8">
    <source>
        <dbReference type="EMBL" id="CAA9424099.1"/>
    </source>
</evidence>
<evidence type="ECO:0000256" key="5">
    <source>
        <dbReference type="ARBA" id="ARBA00023273"/>
    </source>
</evidence>
<keyword evidence="4" id="KW-0969">Cilium</keyword>
<reference evidence="8" key="1">
    <citation type="submission" date="2020-02" db="EMBL/GenBank/DDBJ databases">
        <authorList>
            <person name="Meier V. D."/>
        </authorList>
    </citation>
    <scope>NUCLEOTIDE SEQUENCE</scope>
    <source>
        <strain evidence="8">AVDCRST_MAG64</strain>
    </source>
</reference>
<evidence type="ECO:0000256" key="4">
    <source>
        <dbReference type="ARBA" id="ARBA00023069"/>
    </source>
</evidence>
<dbReference type="PANTHER" id="PTHR37833">
    <property type="entry name" value="LIPOPROTEIN-RELATED"/>
    <property type="match status" value="1"/>
</dbReference>
<comment type="subcellular location">
    <subcellularLocation>
        <location evidence="1">Cell projection</location>
        <location evidence="1">Cilium</location>
    </subcellularLocation>
    <subcellularLocation>
        <location evidence="2">Cytoplasm</location>
    </subcellularLocation>
</comment>
<evidence type="ECO:0000259" key="7">
    <source>
        <dbReference type="Pfam" id="PF22544"/>
    </source>
</evidence>
<accession>A0A6J4PUA5</accession>
<dbReference type="Pfam" id="PF22544">
    <property type="entry name" value="HYDIN_VesB_CFA65-like_Ig"/>
    <property type="match status" value="2"/>
</dbReference>
<dbReference type="GO" id="GO:0005737">
    <property type="term" value="C:cytoplasm"/>
    <property type="evidence" value="ECO:0007669"/>
    <property type="project" value="UniProtKB-SubCell"/>
</dbReference>
<sequence>MNPLVRHLRPFTTEWLFDRPGDVGPDTGPAGEQTMRNRLMTDVARSRGSVRRPAPAMRPVVEGLEGRRLLAASVEVTSLLNNSVVPDGDDTPSQADGTDLGQTPVAGASPFRSFRVTNTSAADDLELGTLMVPAGFQVEKGLPPLLGPGSSDVFTISRAQDAQELREGVVQFTTNAPNAEVYDFAVRGEVVPAVADSDNVFEDVPSFTDEGAVGFRSGTDGDGVPVEEAGTELVRFNVPAGEAQVGFTLSAAFAAGGSPNGAFGATADVELLVARDEDEDGQLDLDELQAPLTTLLAPPDGSRQERTVTLGAGTYFGVLRTANFAVTDGAVEQPFVNIDYTLAAELEAVAAPGVAVTFAGTSVPDGDGSPSRDEGTDFGTVQVGQARPERRFTITNSGSADLELGAVTVTGPFQVVSAPAATVAPGASTDLVIAMATSSLGDLAGGVSFSTNVETRNPFNFELAGTVTETPPPTAPEITVSLDNGGGALADGQAAVVQFGNSVQGQPGATRRFIVRNDGNGPLQLGAVAVPAGFTISEPLAATLAPGESDGFTVTLDTGALGERTGAVVIPNGDADEDPFDFNVRGVVALPGATPEADIAVVVDDVALSSGQTVDFGAAAVGTPGPQRVVTLRNDGSASLSLGTVSVPTGYTLVAGPALTTLAPGGSTTITIALDSGTVGTFTGQAAVVSNDPDENPFALNLTGVVAAEAQPSPLDVSDVTGKVPAVVIAGDRRARGSVAFRVTNTTGAPFAGPVTFTALASGDAAPGASDVQLVSVTRNVKLKAGASRAMRLKFAFPPTVPQGDRNVLVTAAADRSSDTAAGPRVSVQAPFVRLTGLPAGAPAARPLAFGRRAAFAVPLQNVGNVPTSRTPATYTLAVSRDGTDAGQVYQTTATGRLNLRPGASRPQRVSVTFPPGSFPAGTYTLIVRLNAELNQTNGDTVALIPFTIA</sequence>
<feature type="domain" description="HYDIN/VesB/CFA65-like Ig-like" evidence="7">
    <location>
        <begin position="376"/>
        <end position="455"/>
    </location>
</feature>
<evidence type="ECO:0000256" key="6">
    <source>
        <dbReference type="SAM" id="MobiDB-lite"/>
    </source>
</evidence>